<dbReference type="InterPro" id="IPR001138">
    <property type="entry name" value="Zn2Cys6_DnaBD"/>
</dbReference>
<evidence type="ECO:0000256" key="2">
    <source>
        <dbReference type="ARBA" id="ARBA00022833"/>
    </source>
</evidence>
<gene>
    <name evidence="11" type="ORF">ALT_6825</name>
</gene>
<dbReference type="AlphaFoldDB" id="A0AAN4TCK6"/>
<comment type="caution">
    <text evidence="11">The sequence shown here is derived from an EMBL/GenBank/DDBJ whole genome shotgun (WGS) entry which is preliminary data.</text>
</comment>
<feature type="transmembrane region" description="Helical" evidence="8">
    <location>
        <begin position="782"/>
        <end position="800"/>
    </location>
</feature>
<dbReference type="SMART" id="SM00066">
    <property type="entry name" value="GAL4"/>
    <property type="match status" value="1"/>
</dbReference>
<keyword evidence="6" id="KW-0539">Nucleus</keyword>
<dbReference type="EMBL" id="BCLY01000012">
    <property type="protein sequence ID" value="GAQ09504.1"/>
    <property type="molecule type" value="Genomic_DNA"/>
</dbReference>
<dbReference type="PANTHER" id="PTHR31845">
    <property type="entry name" value="FINGER DOMAIN PROTEIN, PUTATIVE-RELATED"/>
    <property type="match status" value="1"/>
</dbReference>
<keyword evidence="8" id="KW-0472">Membrane</keyword>
<dbReference type="SUPFAM" id="SSF57701">
    <property type="entry name" value="Zn2/Cys6 DNA-binding domain"/>
    <property type="match status" value="1"/>
</dbReference>
<organism evidence="11 12">
    <name type="scientific">Aspergillus lentulus</name>
    <dbReference type="NCBI Taxonomy" id="293939"/>
    <lineage>
        <taxon>Eukaryota</taxon>
        <taxon>Fungi</taxon>
        <taxon>Dikarya</taxon>
        <taxon>Ascomycota</taxon>
        <taxon>Pezizomycotina</taxon>
        <taxon>Eurotiomycetes</taxon>
        <taxon>Eurotiomycetidae</taxon>
        <taxon>Eurotiales</taxon>
        <taxon>Aspergillaceae</taxon>
        <taxon>Aspergillus</taxon>
        <taxon>Aspergillus subgen. Fumigati</taxon>
    </lineage>
</organism>
<evidence type="ECO:0000259" key="10">
    <source>
        <dbReference type="PROSITE" id="PS50048"/>
    </source>
</evidence>
<keyword evidence="3" id="KW-0805">Transcription regulation</keyword>
<evidence type="ECO:0000313" key="12">
    <source>
        <dbReference type="Proteomes" id="UP000051487"/>
    </source>
</evidence>
<dbReference type="GO" id="GO:0000976">
    <property type="term" value="F:transcription cis-regulatory region binding"/>
    <property type="evidence" value="ECO:0007669"/>
    <property type="project" value="TreeGrafter"/>
</dbReference>
<comment type="subcellular location">
    <subcellularLocation>
        <location evidence="1">Nucleus</location>
    </subcellularLocation>
</comment>
<feature type="signal peptide" evidence="9">
    <location>
        <begin position="1"/>
        <end position="19"/>
    </location>
</feature>
<dbReference type="GO" id="GO:0005634">
    <property type="term" value="C:nucleus"/>
    <property type="evidence" value="ECO:0007669"/>
    <property type="project" value="UniProtKB-SubCell"/>
</dbReference>
<feature type="region of interest" description="Disordered" evidence="7">
    <location>
        <begin position="406"/>
        <end position="430"/>
    </location>
</feature>
<evidence type="ECO:0000256" key="6">
    <source>
        <dbReference type="ARBA" id="ARBA00023242"/>
    </source>
</evidence>
<dbReference type="Pfam" id="PF00172">
    <property type="entry name" value="Zn_clus"/>
    <property type="match status" value="1"/>
</dbReference>
<evidence type="ECO:0000256" key="8">
    <source>
        <dbReference type="SAM" id="Phobius"/>
    </source>
</evidence>
<evidence type="ECO:0000256" key="7">
    <source>
        <dbReference type="SAM" id="MobiDB-lite"/>
    </source>
</evidence>
<accession>A0AAN4TCK6</accession>
<keyword evidence="2" id="KW-0862">Zinc</keyword>
<evidence type="ECO:0000313" key="11">
    <source>
        <dbReference type="EMBL" id="GAQ09504.1"/>
    </source>
</evidence>
<feature type="chain" id="PRO_5042843103" description="Zn(2)-C6 fungal-type domain-containing protein" evidence="9">
    <location>
        <begin position="20"/>
        <end position="1001"/>
    </location>
</feature>
<evidence type="ECO:0000256" key="9">
    <source>
        <dbReference type="SAM" id="SignalP"/>
    </source>
</evidence>
<dbReference type="PANTHER" id="PTHR31845:SF39">
    <property type="entry name" value="TRANSCRIPTION FACTOR PBCR-RELATED"/>
    <property type="match status" value="1"/>
</dbReference>
<keyword evidence="8" id="KW-1133">Transmembrane helix</keyword>
<evidence type="ECO:0000256" key="3">
    <source>
        <dbReference type="ARBA" id="ARBA00023015"/>
    </source>
</evidence>
<feature type="domain" description="Zn(2)-C6 fungal-type" evidence="10">
    <location>
        <begin position="341"/>
        <end position="372"/>
    </location>
</feature>
<dbReference type="PROSITE" id="PS50048">
    <property type="entry name" value="ZN2_CY6_FUNGAL_2"/>
    <property type="match status" value="1"/>
</dbReference>
<dbReference type="PROSITE" id="PS00463">
    <property type="entry name" value="ZN2_CY6_FUNGAL_1"/>
    <property type="match status" value="1"/>
</dbReference>
<keyword evidence="8" id="KW-0812">Transmembrane</keyword>
<dbReference type="Gene3D" id="4.10.240.10">
    <property type="entry name" value="Zn(2)-C6 fungal-type DNA-binding domain"/>
    <property type="match status" value="1"/>
</dbReference>
<dbReference type="SUPFAM" id="SSF49503">
    <property type="entry name" value="Cupredoxins"/>
    <property type="match status" value="1"/>
</dbReference>
<keyword evidence="5" id="KW-0804">Transcription</keyword>
<name>A0AAN4TCK6_ASPLE</name>
<proteinExistence type="predicted"/>
<feature type="compositionally biased region" description="Polar residues" evidence="7">
    <location>
        <begin position="416"/>
        <end position="430"/>
    </location>
</feature>
<dbReference type="InterPro" id="IPR051089">
    <property type="entry name" value="prtT"/>
</dbReference>
<dbReference type="GO" id="GO:0008270">
    <property type="term" value="F:zinc ion binding"/>
    <property type="evidence" value="ECO:0007669"/>
    <property type="project" value="InterPro"/>
</dbReference>
<reference evidence="11 12" key="1">
    <citation type="submission" date="2015-11" db="EMBL/GenBank/DDBJ databases">
        <title>Aspergillus lentulus strain IFM 54703T.</title>
        <authorList>
            <person name="Kusuya Y."/>
            <person name="Sakai K."/>
            <person name="Kamei K."/>
            <person name="Takahashi H."/>
            <person name="Yaguchi T."/>
        </authorList>
    </citation>
    <scope>NUCLEOTIDE SEQUENCE [LARGE SCALE GENOMIC DNA]</scope>
    <source>
        <strain evidence="11 12">IFM 54703</strain>
    </source>
</reference>
<dbReference type="GO" id="GO:0000981">
    <property type="term" value="F:DNA-binding transcription factor activity, RNA polymerase II-specific"/>
    <property type="evidence" value="ECO:0007669"/>
    <property type="project" value="InterPro"/>
</dbReference>
<evidence type="ECO:0000256" key="1">
    <source>
        <dbReference type="ARBA" id="ARBA00004123"/>
    </source>
</evidence>
<evidence type="ECO:0000256" key="4">
    <source>
        <dbReference type="ARBA" id="ARBA00023125"/>
    </source>
</evidence>
<sequence>MHSILFSLSLLAVAAGTLAAPSTANAHQPLVLEECLASLNGQLPYYVPANFHFSGTVRRYYVAAEVVTWDYAPTGWDKWLGVPFNESFRAQTYGHIANRTVIGTRYDKALYRGYTDETFETRSDQPDWLGFQGPIIRGEVGDMIEVGWKISSSMHSMGLYYTKVSEGSVYYNGTSAVDVGDAVPPGACFVYKWLVADNSAPNHGLQSRIWTYHPYVSMYQDQDAGSYGPVIIYNRGQMERNSFLALHNVRRYLPGMASQVANLSYQYPDVTGGRGNFSIWYPQFINTPKTNVTPQMAPNFFPHASMEFGIDTPFSLPDNGAEPGNGGMGQDQQQKINIPRACQSCRASKVRCDQPKPGKPCLRCQKSGKPCVGATSQPGKRQGQLSNRILEIQSRIELMLSSAELEDSAGDIPPSSGDNLRSPSNLSHNTQQHDRNLLINGNHGMEDLESTIHSWLAENITDLDDRTAETIFGRYLSTMAPTFPVVVFPQGATAANVRSDNPLLFLAILDVASSGFCALETQRKLRKLIVQAYVHCMLRTDQYTIGLLQALIVSAIWYRTIEPIEPGEQMDIYQISHTAANMALIMRLGESLNAKSGGGENETASLLRGGVNVVYTSTSMSLRAPNVMRWTRLMDECLEVLETSPAALPSDKVLCQHIRLQHITEEFAMRLSTEETSTLDKSRAVRIQMTHREFKRQLNAWRKDVADGCWDEALEFSYYFSHLYINEVAYCTPTNDDVTDDSPSIVAIETHAIPEFMETTDNIFRVFTSLDMSTMRALPAMYLIRIIYTFMILVKLYFAAAKLPTHGARLQVTGLQVSQRLDRVIQMSAGWGPLWPATKLTTVFNRMRSWFESEDGNPQRLQQTPPWLTLWKFKSPSQNRDALSMDMVEADSVVHTLPFSLGSPLGTDLSTAAPFRSMSHATEYCTPRKQATGFMQDGDPIEPGNIPDIEPMDGSYMGLDWSQVPDMGLDLCNLDVPFSPIPIPNPVFDPDAVMKETSRGG</sequence>
<keyword evidence="4" id="KW-0238">DNA-binding</keyword>
<dbReference type="Gene3D" id="2.60.40.420">
    <property type="entry name" value="Cupredoxins - blue copper proteins"/>
    <property type="match status" value="1"/>
</dbReference>
<keyword evidence="9" id="KW-0732">Signal</keyword>
<dbReference type="CDD" id="cd00067">
    <property type="entry name" value="GAL4"/>
    <property type="match status" value="1"/>
</dbReference>
<evidence type="ECO:0000256" key="5">
    <source>
        <dbReference type="ARBA" id="ARBA00023163"/>
    </source>
</evidence>
<dbReference type="InterPro" id="IPR008972">
    <property type="entry name" value="Cupredoxin"/>
</dbReference>
<dbReference type="InterPro" id="IPR036864">
    <property type="entry name" value="Zn2-C6_fun-type_DNA-bd_sf"/>
</dbReference>
<protein>
    <recommendedName>
        <fullName evidence="10">Zn(2)-C6 fungal-type domain-containing protein</fullName>
    </recommendedName>
</protein>
<dbReference type="Proteomes" id="UP000051487">
    <property type="component" value="Unassembled WGS sequence"/>
</dbReference>
<dbReference type="CDD" id="cd12148">
    <property type="entry name" value="fungal_TF_MHR"/>
    <property type="match status" value="1"/>
</dbReference>